<dbReference type="InterPro" id="IPR004156">
    <property type="entry name" value="OATP"/>
</dbReference>
<dbReference type="SUPFAM" id="SSF100895">
    <property type="entry name" value="Kazal-type serine protease inhibitors"/>
    <property type="match status" value="1"/>
</dbReference>
<dbReference type="SUPFAM" id="SSF103473">
    <property type="entry name" value="MFS general substrate transporter"/>
    <property type="match status" value="2"/>
</dbReference>
<feature type="transmembrane region" description="Helical" evidence="8">
    <location>
        <begin position="398"/>
        <end position="418"/>
    </location>
</feature>
<dbReference type="Proteomes" id="UP000694843">
    <property type="component" value="Unplaced"/>
</dbReference>
<evidence type="ECO:0000256" key="8">
    <source>
        <dbReference type="RuleBase" id="RU362056"/>
    </source>
</evidence>
<feature type="transmembrane region" description="Helical" evidence="8">
    <location>
        <begin position="50"/>
        <end position="70"/>
    </location>
</feature>
<keyword evidence="7" id="KW-1015">Disulfide bond</keyword>
<keyword evidence="5 8" id="KW-1133">Transmembrane helix</keyword>
<feature type="transmembrane region" description="Helical" evidence="8">
    <location>
        <begin position="90"/>
        <end position="109"/>
    </location>
</feature>
<evidence type="ECO:0000313" key="11">
    <source>
        <dbReference type="Proteomes" id="UP000694843"/>
    </source>
</evidence>
<feature type="transmembrane region" description="Helical" evidence="8">
    <location>
        <begin position="361"/>
        <end position="386"/>
    </location>
</feature>
<dbReference type="NCBIfam" id="TIGR00805">
    <property type="entry name" value="oat"/>
    <property type="match status" value="1"/>
</dbReference>
<keyword evidence="11" id="KW-1185">Reference proteome</keyword>
<dbReference type="InterPro" id="IPR020846">
    <property type="entry name" value="MFS_dom"/>
</dbReference>
<gene>
    <name evidence="12" type="primary">LOC108674376</name>
</gene>
<dbReference type="GeneID" id="108674376"/>
<evidence type="ECO:0000256" key="7">
    <source>
        <dbReference type="ARBA" id="ARBA00023157"/>
    </source>
</evidence>
<dbReference type="PROSITE" id="PS51465">
    <property type="entry name" value="KAZAL_2"/>
    <property type="match status" value="1"/>
</dbReference>
<dbReference type="PANTHER" id="PTHR11388">
    <property type="entry name" value="ORGANIC ANION TRANSPORTER"/>
    <property type="match status" value="1"/>
</dbReference>
<dbReference type="OrthoDB" id="5062115at2759"/>
<evidence type="ECO:0000256" key="2">
    <source>
        <dbReference type="ARBA" id="ARBA00009657"/>
    </source>
</evidence>
<evidence type="ECO:0000256" key="3">
    <source>
        <dbReference type="ARBA" id="ARBA00022475"/>
    </source>
</evidence>
<feature type="transmembrane region" description="Helical" evidence="8">
    <location>
        <begin position="181"/>
        <end position="206"/>
    </location>
</feature>
<feature type="domain" description="Major facilitator superfamily (MFS) profile" evidence="9">
    <location>
        <begin position="52"/>
        <end position="678"/>
    </location>
</feature>
<dbReference type="PROSITE" id="PS50850">
    <property type="entry name" value="MFS"/>
    <property type="match status" value="1"/>
</dbReference>
<dbReference type="CDD" id="cd17403">
    <property type="entry name" value="MFS_SLCO4_OATP4"/>
    <property type="match status" value="1"/>
</dbReference>
<organism evidence="11 12">
    <name type="scientific">Hyalella azteca</name>
    <name type="common">Amphipod</name>
    <dbReference type="NCBI Taxonomy" id="294128"/>
    <lineage>
        <taxon>Eukaryota</taxon>
        <taxon>Metazoa</taxon>
        <taxon>Ecdysozoa</taxon>
        <taxon>Arthropoda</taxon>
        <taxon>Crustacea</taxon>
        <taxon>Multicrustacea</taxon>
        <taxon>Malacostraca</taxon>
        <taxon>Eumalacostraca</taxon>
        <taxon>Peracarida</taxon>
        <taxon>Amphipoda</taxon>
        <taxon>Senticaudata</taxon>
        <taxon>Talitrida</taxon>
        <taxon>Talitroidea</taxon>
        <taxon>Hyalellidae</taxon>
        <taxon>Hyalella</taxon>
    </lineage>
</organism>
<keyword evidence="3" id="KW-1003">Cell membrane</keyword>
<dbReference type="GO" id="GO:0016323">
    <property type="term" value="C:basolateral plasma membrane"/>
    <property type="evidence" value="ECO:0007669"/>
    <property type="project" value="TreeGrafter"/>
</dbReference>
<evidence type="ECO:0000259" key="9">
    <source>
        <dbReference type="PROSITE" id="PS50850"/>
    </source>
</evidence>
<dbReference type="Pfam" id="PF07648">
    <property type="entry name" value="Kazal_2"/>
    <property type="match status" value="1"/>
</dbReference>
<feature type="transmembrane region" description="Helical" evidence="8">
    <location>
        <begin position="609"/>
        <end position="626"/>
    </location>
</feature>
<sequence>MGAGNNAEPTNSESPWSPVNLPVRFPNHKRGRFGWLSFRPDCLQWANNPLCLLIVLSLASIILGMVHMGFVNVTLSTIEKRYHLKSGDTGVIAGTFNVAFCVMCLPIAYLASRPGASRSRWIGGGMVMVAAGSLVYATPHFFGPTYDVRGLVNSNSTRSLCASENIILSEPIIPPDWSFSVFYVFLVAQVLMGTGCVPLVVLGVAFIDSSVSRRRSSLFIGIFGAMIVTGAAIGFALGSFLLTYYIDWPSADLEVIGLTPANDLWLGCWWLGFLITAVASAVIAGPLLAFPANIQKSKKDIIADGPKLPSCIDDSPPKMSDILGNVTFMSLAIGEISPSMLGAGLGAFLPKVVESQFSLSASTAALLVGVTGVPSGLLGCVFGGWILKKLNVNTHQTLQICFWGSAVLVLSSFSFLIYCPNAPFAGVTEPYFQENLSDNLWTLTSSCNSACGCQSVAYNPVCGSDNLVYYSPCHAGCSLAHGAINSHQKVFSDCSCVHYDSDKLQSSHRLELFSKYFPELKTEDFQRTESLISNSSENSLHPRSLTSTMGFASQDKCPAPCYGLLILFFMLFFIGIFSTFALNIASQSAALRCVRENERDLAFALRSQLTRALGGITGPVIFGLFLDKTCLLWEQLDDHEQGSCAIYEHFSMDRSLLYISLAARVPAVFFYAIAVWSHRR</sequence>
<accession>A0A8B7NVQ0</accession>
<dbReference type="PANTHER" id="PTHR11388:SF100">
    <property type="entry name" value="SOLUTE CARRIER ORGANIC ANION TRANSPORTER FAMILY MEMBER 4A1"/>
    <property type="match status" value="1"/>
</dbReference>
<protein>
    <recommendedName>
        <fullName evidence="8">Solute carrier organic anion transporter family member</fullName>
    </recommendedName>
</protein>
<comment type="similarity">
    <text evidence="2 8">Belongs to the organo anion transporter (TC 2.A.60) family.</text>
</comment>
<feature type="transmembrane region" description="Helical" evidence="8">
    <location>
        <begin position="562"/>
        <end position="585"/>
    </location>
</feature>
<dbReference type="KEGG" id="hazt:108674376"/>
<feature type="domain" description="Kazal-like" evidence="10">
    <location>
        <begin position="441"/>
        <end position="498"/>
    </location>
</feature>
<dbReference type="GO" id="GO:0006811">
    <property type="term" value="P:monoatomic ion transport"/>
    <property type="evidence" value="ECO:0007669"/>
    <property type="project" value="UniProtKB-KW"/>
</dbReference>
<evidence type="ECO:0000256" key="1">
    <source>
        <dbReference type="ARBA" id="ARBA00004651"/>
    </source>
</evidence>
<feature type="transmembrane region" description="Helical" evidence="8">
    <location>
        <begin position="328"/>
        <end position="349"/>
    </location>
</feature>
<feature type="transmembrane region" description="Helical" evidence="8">
    <location>
        <begin position="656"/>
        <end position="676"/>
    </location>
</feature>
<feature type="transmembrane region" description="Helical" evidence="8">
    <location>
        <begin position="121"/>
        <end position="142"/>
    </location>
</feature>
<keyword evidence="6 8" id="KW-0472">Membrane</keyword>
<reference evidence="12" key="1">
    <citation type="submission" date="2025-08" db="UniProtKB">
        <authorList>
            <consortium name="RefSeq"/>
        </authorList>
    </citation>
    <scope>IDENTIFICATION</scope>
    <source>
        <tissue evidence="12">Whole organism</tissue>
    </source>
</reference>
<evidence type="ECO:0000256" key="6">
    <source>
        <dbReference type="ARBA" id="ARBA00023136"/>
    </source>
</evidence>
<dbReference type="InterPro" id="IPR036058">
    <property type="entry name" value="Kazal_dom_sf"/>
</dbReference>
<dbReference type="RefSeq" id="XP_018017807.1">
    <property type="nucleotide sequence ID" value="XM_018162318.2"/>
</dbReference>
<dbReference type="GO" id="GO:0043252">
    <property type="term" value="P:sodium-independent organic anion transport"/>
    <property type="evidence" value="ECO:0007669"/>
    <property type="project" value="TreeGrafter"/>
</dbReference>
<dbReference type="Gene3D" id="1.20.1250.20">
    <property type="entry name" value="MFS general substrate transporter like domains"/>
    <property type="match status" value="1"/>
</dbReference>
<feature type="transmembrane region" description="Helical" evidence="8">
    <location>
        <begin position="218"/>
        <end position="244"/>
    </location>
</feature>
<feature type="transmembrane region" description="Helical" evidence="8">
    <location>
        <begin position="264"/>
        <end position="290"/>
    </location>
</feature>
<comment type="subcellular location">
    <subcellularLocation>
        <location evidence="1 8">Cell membrane</location>
        <topology evidence="1 8">Multi-pass membrane protein</topology>
    </subcellularLocation>
</comment>
<evidence type="ECO:0000259" key="10">
    <source>
        <dbReference type="PROSITE" id="PS51465"/>
    </source>
</evidence>
<dbReference type="AlphaFoldDB" id="A0A8B7NVQ0"/>
<evidence type="ECO:0000256" key="5">
    <source>
        <dbReference type="ARBA" id="ARBA00022989"/>
    </source>
</evidence>
<evidence type="ECO:0000256" key="4">
    <source>
        <dbReference type="ARBA" id="ARBA00022692"/>
    </source>
</evidence>
<keyword evidence="8" id="KW-0406">Ion transport</keyword>
<dbReference type="Pfam" id="PF03137">
    <property type="entry name" value="OATP"/>
    <property type="match status" value="1"/>
</dbReference>
<dbReference type="GO" id="GO:0015347">
    <property type="term" value="F:sodium-independent organic anion transmembrane transporter activity"/>
    <property type="evidence" value="ECO:0007669"/>
    <property type="project" value="TreeGrafter"/>
</dbReference>
<keyword evidence="8" id="KW-0813">Transport</keyword>
<proteinExistence type="inferred from homology"/>
<evidence type="ECO:0000313" key="12">
    <source>
        <dbReference type="RefSeq" id="XP_018017807.1"/>
    </source>
</evidence>
<dbReference type="OMA" id="NICQRVT"/>
<dbReference type="InterPro" id="IPR036259">
    <property type="entry name" value="MFS_trans_sf"/>
</dbReference>
<keyword evidence="4 8" id="KW-0812">Transmembrane</keyword>
<dbReference type="InterPro" id="IPR002350">
    <property type="entry name" value="Kazal_dom"/>
</dbReference>
<name>A0A8B7NVQ0_HYAAZ</name>